<dbReference type="SUPFAM" id="SSF102712">
    <property type="entry name" value="JAB1/MPN domain"/>
    <property type="match status" value="1"/>
</dbReference>
<dbReference type="InterPro" id="IPR037518">
    <property type="entry name" value="MPN"/>
</dbReference>
<evidence type="ECO:0000256" key="4">
    <source>
        <dbReference type="ARBA" id="ARBA00022833"/>
    </source>
</evidence>
<dbReference type="InterPro" id="IPR025657">
    <property type="entry name" value="RadC_JAB"/>
</dbReference>
<dbReference type="GO" id="GO:0046872">
    <property type="term" value="F:metal ion binding"/>
    <property type="evidence" value="ECO:0007669"/>
    <property type="project" value="UniProtKB-KW"/>
</dbReference>
<keyword evidence="5" id="KW-0482">Metalloprotease</keyword>
<keyword evidence="2" id="KW-0479">Metal-binding</keyword>
<dbReference type="Pfam" id="PF04002">
    <property type="entry name" value="RadC"/>
    <property type="match status" value="1"/>
</dbReference>
<gene>
    <name evidence="7" type="ORF">ANCDUO_21033</name>
</gene>
<evidence type="ECO:0000313" key="7">
    <source>
        <dbReference type="EMBL" id="KIH48894.1"/>
    </source>
</evidence>
<dbReference type="InterPro" id="IPR001405">
    <property type="entry name" value="UPF0758"/>
</dbReference>
<keyword evidence="3" id="KW-0378">Hydrolase</keyword>
<evidence type="ECO:0000259" key="6">
    <source>
        <dbReference type="PROSITE" id="PS50249"/>
    </source>
</evidence>
<accession>A0A0C2FQF7</accession>
<evidence type="ECO:0000256" key="1">
    <source>
        <dbReference type="ARBA" id="ARBA00022670"/>
    </source>
</evidence>
<dbReference type="Gene3D" id="3.40.140.10">
    <property type="entry name" value="Cytidine Deaminase, domain 2"/>
    <property type="match status" value="1"/>
</dbReference>
<name>A0A0C2FQF7_9BILA</name>
<dbReference type="CDD" id="cd08071">
    <property type="entry name" value="MPN_DUF2466"/>
    <property type="match status" value="1"/>
</dbReference>
<dbReference type="GO" id="GO:0006508">
    <property type="term" value="P:proteolysis"/>
    <property type="evidence" value="ECO:0007669"/>
    <property type="project" value="UniProtKB-KW"/>
</dbReference>
<evidence type="ECO:0000256" key="5">
    <source>
        <dbReference type="ARBA" id="ARBA00023049"/>
    </source>
</evidence>
<dbReference type="InterPro" id="IPR020891">
    <property type="entry name" value="UPF0758_CS"/>
</dbReference>
<evidence type="ECO:0000256" key="3">
    <source>
        <dbReference type="ARBA" id="ARBA00022801"/>
    </source>
</evidence>
<dbReference type="EMBL" id="KN756292">
    <property type="protein sequence ID" value="KIH48894.1"/>
    <property type="molecule type" value="Genomic_DNA"/>
</dbReference>
<dbReference type="GO" id="GO:0008237">
    <property type="term" value="F:metallopeptidase activity"/>
    <property type="evidence" value="ECO:0007669"/>
    <property type="project" value="UniProtKB-KW"/>
</dbReference>
<dbReference type="Proteomes" id="UP000054047">
    <property type="component" value="Unassembled WGS sequence"/>
</dbReference>
<dbReference type="PROSITE" id="PS50249">
    <property type="entry name" value="MPN"/>
    <property type="match status" value="1"/>
</dbReference>
<sequence>MKRANDIRAQYQLAMDEEGILLAASHILERRLHRQGAITDPASASSYLTARCAHLDHEVFGTVFLDTRHRILATEHLFQGTIDGCEVHPRIVAKKALDHSAAAVIFFHNHPSGNPEPSAADRAITDRLKQALALLDIRVLDHLVIAGTSHVSMASRGWV</sequence>
<dbReference type="AlphaFoldDB" id="A0A0C2FQF7"/>
<evidence type="ECO:0000256" key="2">
    <source>
        <dbReference type="ARBA" id="ARBA00022723"/>
    </source>
</evidence>
<protein>
    <submittedName>
        <fullName evidence="7">DNA repair protein RadC</fullName>
    </submittedName>
</protein>
<dbReference type="PANTHER" id="PTHR30471:SF3">
    <property type="entry name" value="UPF0758 PROTEIN YEES-RELATED"/>
    <property type="match status" value="1"/>
</dbReference>
<dbReference type="NCBIfam" id="TIGR00608">
    <property type="entry name" value="radc"/>
    <property type="match status" value="1"/>
</dbReference>
<organism evidence="7 8">
    <name type="scientific">Ancylostoma duodenale</name>
    <dbReference type="NCBI Taxonomy" id="51022"/>
    <lineage>
        <taxon>Eukaryota</taxon>
        <taxon>Metazoa</taxon>
        <taxon>Ecdysozoa</taxon>
        <taxon>Nematoda</taxon>
        <taxon>Chromadorea</taxon>
        <taxon>Rhabditida</taxon>
        <taxon>Rhabditina</taxon>
        <taxon>Rhabditomorpha</taxon>
        <taxon>Strongyloidea</taxon>
        <taxon>Ancylostomatidae</taxon>
        <taxon>Ancylostomatinae</taxon>
        <taxon>Ancylostoma</taxon>
    </lineage>
</organism>
<keyword evidence="8" id="KW-1185">Reference proteome</keyword>
<feature type="domain" description="MPN" evidence="6">
    <location>
        <begin position="36"/>
        <end position="159"/>
    </location>
</feature>
<dbReference type="PANTHER" id="PTHR30471">
    <property type="entry name" value="DNA REPAIR PROTEIN RADC"/>
    <property type="match status" value="1"/>
</dbReference>
<keyword evidence="1" id="KW-0645">Protease</keyword>
<keyword evidence="4" id="KW-0862">Zinc</keyword>
<dbReference type="PROSITE" id="PS01302">
    <property type="entry name" value="UPF0758"/>
    <property type="match status" value="1"/>
</dbReference>
<proteinExistence type="predicted"/>
<evidence type="ECO:0000313" key="8">
    <source>
        <dbReference type="Proteomes" id="UP000054047"/>
    </source>
</evidence>
<reference evidence="7 8" key="1">
    <citation type="submission" date="2013-12" db="EMBL/GenBank/DDBJ databases">
        <title>Draft genome of the parsitic nematode Ancylostoma duodenale.</title>
        <authorList>
            <person name="Mitreva M."/>
        </authorList>
    </citation>
    <scope>NUCLEOTIDE SEQUENCE [LARGE SCALE GENOMIC DNA]</scope>
    <source>
        <strain evidence="7 8">Zhejiang</strain>
    </source>
</reference>
<dbReference type="OrthoDB" id="8115169at2759"/>